<dbReference type="Proteomes" id="UP000217343">
    <property type="component" value="Chromosome"/>
</dbReference>
<evidence type="ECO:0000313" key="2">
    <source>
        <dbReference type="Proteomes" id="UP000217343"/>
    </source>
</evidence>
<dbReference type="AlphaFoldDB" id="A0A250K059"/>
<accession>A0A250K059</accession>
<protein>
    <submittedName>
        <fullName evidence="1">Uncharacterized protein</fullName>
    </submittedName>
</protein>
<dbReference type="KEGG" id="mmas:MYMAC_005120"/>
<evidence type="ECO:0000313" key="1">
    <source>
        <dbReference type="EMBL" id="ATB49475.1"/>
    </source>
</evidence>
<keyword evidence="2" id="KW-1185">Reference proteome</keyword>
<proteinExistence type="predicted"/>
<name>A0A250K059_9BACT</name>
<sequence>MKKWKVVALAVVGLLIGVAVPVALLRAPAQSPIEARPGCWAKVGPQVLGKCAPGNTPHKGDCYMPRWGYECGMTY</sequence>
<dbReference type="EMBL" id="CP022203">
    <property type="protein sequence ID" value="ATB49475.1"/>
    <property type="molecule type" value="Genomic_DNA"/>
</dbReference>
<reference evidence="1 2" key="1">
    <citation type="submission" date="2017-06" db="EMBL/GenBank/DDBJ databases">
        <title>Sequencing and comparative analysis of myxobacterial genomes.</title>
        <authorList>
            <person name="Rupp O."/>
            <person name="Goesmann A."/>
            <person name="Sogaard-Andersen L."/>
        </authorList>
    </citation>
    <scope>NUCLEOTIDE SEQUENCE [LARGE SCALE GENOMIC DNA]</scope>
    <source>
        <strain evidence="1 2">DSM 14697</strain>
    </source>
</reference>
<organism evidence="1 2">
    <name type="scientific">Corallococcus macrosporus DSM 14697</name>
    <dbReference type="NCBI Taxonomy" id="1189310"/>
    <lineage>
        <taxon>Bacteria</taxon>
        <taxon>Pseudomonadati</taxon>
        <taxon>Myxococcota</taxon>
        <taxon>Myxococcia</taxon>
        <taxon>Myxococcales</taxon>
        <taxon>Cystobacterineae</taxon>
        <taxon>Myxococcaceae</taxon>
        <taxon>Corallococcus</taxon>
    </lineage>
</organism>
<gene>
    <name evidence="1" type="ORF">MYMAC_005120</name>
</gene>